<dbReference type="PANTHER" id="PTHR42701">
    <property type="entry name" value="IMIDAZOLE GLYCEROL PHOSPHATE SYNTHASE SUBUNIT HISH"/>
    <property type="match status" value="1"/>
</dbReference>
<accession>A0A317YMK9</accession>
<evidence type="ECO:0000256" key="1">
    <source>
        <dbReference type="ARBA" id="ARBA00022962"/>
    </source>
</evidence>
<dbReference type="GO" id="GO:0000107">
    <property type="term" value="F:imidazoleglycerol-phosphate synthase activity"/>
    <property type="evidence" value="ECO:0007669"/>
    <property type="project" value="TreeGrafter"/>
</dbReference>
<sequence length="55" mass="6040">MIVIVDYGLGNISNVKRAIEHLGYEVVVSNKQNIIDQAETIILPGVGHFKDAMSE</sequence>
<dbReference type="EMBL" id="QEIT01000664">
    <property type="protein sequence ID" value="PWZ67658.1"/>
    <property type="molecule type" value="Genomic_DNA"/>
</dbReference>
<dbReference type="PANTHER" id="PTHR42701:SF1">
    <property type="entry name" value="IMIDAZOLE GLYCEROL PHOSPHATE SYNTHASE SUBUNIT HISH"/>
    <property type="match status" value="1"/>
</dbReference>
<evidence type="ECO:0000313" key="3">
    <source>
        <dbReference type="Proteomes" id="UP000246800"/>
    </source>
</evidence>
<comment type="caution">
    <text evidence="2">The sequence shown here is derived from an EMBL/GenBank/DDBJ whole genome shotgun (WGS) entry which is preliminary data.</text>
</comment>
<reference evidence="2 3" key="1">
    <citation type="journal article" date="2018" name="Vet. Microbiol.">
        <title>Clonal diversity and geographic distribution of methicillin-resistant Staphylococcus pseudintermedius from Australian animals: Discovery of novel sequence types.</title>
        <authorList>
            <person name="Worthing K.A."/>
            <person name="Abraham S."/>
            <person name="Coombs G.W."/>
            <person name="Pang S."/>
            <person name="Saputra S."/>
            <person name="Jordan D."/>
            <person name="Trott D.J."/>
            <person name="Norris J.M."/>
        </authorList>
    </citation>
    <scope>NUCLEOTIDE SEQUENCE [LARGE SCALE GENOMIC DNA]</scope>
    <source>
        <strain evidence="2 3">ST525 1</strain>
    </source>
</reference>
<dbReference type="Proteomes" id="UP000246800">
    <property type="component" value="Unassembled WGS sequence"/>
</dbReference>
<dbReference type="InterPro" id="IPR010139">
    <property type="entry name" value="Imidazole-glycPsynth_HisH"/>
</dbReference>
<dbReference type="GO" id="GO:0000105">
    <property type="term" value="P:L-histidine biosynthetic process"/>
    <property type="evidence" value="ECO:0007669"/>
    <property type="project" value="InterPro"/>
</dbReference>
<dbReference type="PROSITE" id="PS51273">
    <property type="entry name" value="GATASE_TYPE_1"/>
    <property type="match status" value="1"/>
</dbReference>
<keyword evidence="1" id="KW-0315">Glutamine amidotransferase</keyword>
<organism evidence="2 3">
    <name type="scientific">Staphylococcus pseudintermedius</name>
    <dbReference type="NCBI Taxonomy" id="283734"/>
    <lineage>
        <taxon>Bacteria</taxon>
        <taxon>Bacillati</taxon>
        <taxon>Bacillota</taxon>
        <taxon>Bacilli</taxon>
        <taxon>Bacillales</taxon>
        <taxon>Staphylococcaceae</taxon>
        <taxon>Staphylococcus</taxon>
        <taxon>Staphylococcus intermedius group</taxon>
    </lineage>
</organism>
<evidence type="ECO:0000313" key="2">
    <source>
        <dbReference type="EMBL" id="PWZ67658.1"/>
    </source>
</evidence>
<feature type="non-terminal residue" evidence="2">
    <location>
        <position position="55"/>
    </location>
</feature>
<proteinExistence type="predicted"/>
<name>A0A317YMK9_STAPS</name>
<dbReference type="SUPFAM" id="SSF52317">
    <property type="entry name" value="Class I glutamine amidotransferase-like"/>
    <property type="match status" value="1"/>
</dbReference>
<dbReference type="AlphaFoldDB" id="A0A317YMK9"/>
<gene>
    <name evidence="2" type="primary">hisH</name>
    <name evidence="2" type="ORF">DD902_15565</name>
</gene>
<dbReference type="Gene3D" id="3.40.50.880">
    <property type="match status" value="1"/>
</dbReference>
<protein>
    <submittedName>
        <fullName evidence="2">Imidazole glycerol phosphate synthase subunit HisH</fullName>
    </submittedName>
</protein>
<dbReference type="InterPro" id="IPR029062">
    <property type="entry name" value="Class_I_gatase-like"/>
</dbReference>